<dbReference type="AlphaFoldDB" id="A0A8S0ZEX3"/>
<keyword evidence="6" id="KW-1185">Reference proteome</keyword>
<feature type="compositionally biased region" description="Low complexity" evidence="1">
    <location>
        <begin position="519"/>
        <end position="539"/>
    </location>
</feature>
<keyword evidence="2" id="KW-0812">Transmembrane</keyword>
<evidence type="ECO:0000256" key="1">
    <source>
        <dbReference type="SAM" id="MobiDB-lite"/>
    </source>
</evidence>
<dbReference type="InterPro" id="IPR036465">
    <property type="entry name" value="vWFA_dom_sf"/>
</dbReference>
<dbReference type="SUPFAM" id="SSF53300">
    <property type="entry name" value="vWA-like"/>
    <property type="match status" value="1"/>
</dbReference>
<dbReference type="EMBL" id="CADEBC010000438">
    <property type="protein sequence ID" value="CAB3231305.1"/>
    <property type="molecule type" value="Genomic_DNA"/>
</dbReference>
<dbReference type="SMART" id="SM00609">
    <property type="entry name" value="VIT"/>
    <property type="match status" value="1"/>
</dbReference>
<dbReference type="Pfam" id="PF08487">
    <property type="entry name" value="VIT"/>
    <property type="match status" value="1"/>
</dbReference>
<dbReference type="SMART" id="SM00327">
    <property type="entry name" value="VWA"/>
    <property type="match status" value="1"/>
</dbReference>
<dbReference type="InterPro" id="IPR002035">
    <property type="entry name" value="VWF_A"/>
</dbReference>
<proteinExistence type="predicted"/>
<dbReference type="InterPro" id="IPR013694">
    <property type="entry name" value="VIT"/>
</dbReference>
<evidence type="ECO:0000313" key="5">
    <source>
        <dbReference type="EMBL" id="CAB3231305.1"/>
    </source>
</evidence>
<dbReference type="OrthoDB" id="299997at2759"/>
<dbReference type="Pfam" id="PF13768">
    <property type="entry name" value="VWA_3"/>
    <property type="match status" value="1"/>
</dbReference>
<dbReference type="PROSITE" id="PS51468">
    <property type="entry name" value="VIT"/>
    <property type="match status" value="1"/>
</dbReference>
<evidence type="ECO:0000313" key="6">
    <source>
        <dbReference type="Proteomes" id="UP000494106"/>
    </source>
</evidence>
<feature type="domain" description="VWFA" evidence="3">
    <location>
        <begin position="386"/>
        <end position="637"/>
    </location>
</feature>
<dbReference type="Gene3D" id="3.40.50.410">
    <property type="entry name" value="von Willebrand factor, type A domain"/>
    <property type="match status" value="1"/>
</dbReference>
<feature type="region of interest" description="Disordered" evidence="1">
    <location>
        <begin position="509"/>
        <end position="548"/>
    </location>
</feature>
<dbReference type="GO" id="GO:0032991">
    <property type="term" value="C:protein-containing complex"/>
    <property type="evidence" value="ECO:0007669"/>
    <property type="project" value="UniProtKB-ARBA"/>
</dbReference>
<evidence type="ECO:0000259" key="3">
    <source>
        <dbReference type="PROSITE" id="PS50234"/>
    </source>
</evidence>
<comment type="caution">
    <text evidence="5">The sequence shown here is derived from an EMBL/GenBank/DDBJ whole genome shotgun (WGS) entry which is preliminary data.</text>
</comment>
<feature type="domain" description="VIT" evidence="4">
    <location>
        <begin position="92"/>
        <end position="221"/>
    </location>
</feature>
<dbReference type="InterPro" id="IPR050934">
    <property type="entry name" value="ITIH"/>
</dbReference>
<gene>
    <name evidence="5" type="ORF">APLA_LOCUS4428</name>
</gene>
<protein>
    <recommendedName>
        <fullName evidence="7">Inter-alpha-trypsin inhibitor heavy chain H4-like</fullName>
    </recommendedName>
</protein>
<name>A0A8S0ZEX3_ARCPL</name>
<dbReference type="PANTHER" id="PTHR10338">
    <property type="entry name" value="INTER-ALPHA-TRYPSIN INHIBITOR HEAVY CHAIN FAMILY MEMBER"/>
    <property type="match status" value="1"/>
</dbReference>
<organism evidence="5 6">
    <name type="scientific">Arctia plantaginis</name>
    <name type="common">Wood tiger moth</name>
    <name type="synonym">Phalaena plantaginis</name>
    <dbReference type="NCBI Taxonomy" id="874455"/>
    <lineage>
        <taxon>Eukaryota</taxon>
        <taxon>Metazoa</taxon>
        <taxon>Ecdysozoa</taxon>
        <taxon>Arthropoda</taxon>
        <taxon>Hexapoda</taxon>
        <taxon>Insecta</taxon>
        <taxon>Pterygota</taxon>
        <taxon>Neoptera</taxon>
        <taxon>Endopterygota</taxon>
        <taxon>Lepidoptera</taxon>
        <taxon>Glossata</taxon>
        <taxon>Ditrysia</taxon>
        <taxon>Noctuoidea</taxon>
        <taxon>Erebidae</taxon>
        <taxon>Arctiinae</taxon>
        <taxon>Arctia</taxon>
    </lineage>
</organism>
<keyword evidence="2" id="KW-0472">Membrane</keyword>
<keyword evidence="2" id="KW-1133">Transmembrane helix</keyword>
<evidence type="ECO:0000256" key="2">
    <source>
        <dbReference type="SAM" id="Phobius"/>
    </source>
</evidence>
<evidence type="ECO:0008006" key="7">
    <source>
        <dbReference type="Google" id="ProtNLM"/>
    </source>
</evidence>
<feature type="transmembrane region" description="Helical" evidence="2">
    <location>
        <begin position="50"/>
        <end position="71"/>
    </location>
</feature>
<reference evidence="5 6" key="1">
    <citation type="submission" date="2020-04" db="EMBL/GenBank/DDBJ databases">
        <authorList>
            <person name="Wallbank WR R."/>
            <person name="Pardo Diaz C."/>
            <person name="Kozak K."/>
            <person name="Martin S."/>
            <person name="Jiggins C."/>
            <person name="Moest M."/>
            <person name="Warren A I."/>
            <person name="Byers J.R.P. K."/>
            <person name="Montejo-Kovacevich G."/>
            <person name="Yen C E."/>
        </authorList>
    </citation>
    <scope>NUCLEOTIDE SEQUENCE [LARGE SCALE GENOMIC DNA]</scope>
</reference>
<dbReference type="PANTHER" id="PTHR10338:SF108">
    <property type="entry name" value="INTER-ALPHA-TRYPSIN INHIBITOR HEAVY CHAIN H4-LIKE PROTEIN"/>
    <property type="match status" value="1"/>
</dbReference>
<accession>A0A8S0ZEX3</accession>
<dbReference type="Pfam" id="PF00092">
    <property type="entry name" value="VWA"/>
    <property type="match status" value="1"/>
</dbReference>
<sequence>MYGTIYVLLHRSTFITGFTLKDLNVKLLRRIQLRTIGAIISLSVNKRGVVMVRFLAAFGGLCLMALVHSAAVPTQDTMVVARSDDTIATTPASVADITTEESSPPIKMTEMEVTSEVSLRYAHTTVVAQVRNPAKRAQEAHFRVLLPETAFISGFVMTLDGKSYKAYVKEKEEAKKIYTDAVSHGIAAAHVSAKARDSNHFTVSVNVEPSSNAVFNLTYEELLVRRNGVYNHAINLHPGALVPKLTVTVHIKEAEKIVELRVPEIRTGNEIDATKDDAQNARATIVKGHDDREATITFTPDLQEQERLIQIYTQKSKDSAAASHSYSSFSYDDTNSKDNSPEGILGQFVVQYDVARPKDGEVLVNDGYFVHFFAPTQSDLQPLNKHVVFVLDTSGSMMDRKIVQLREAMQTILSELNVGDYFSIVEFSSSVSVHDLKEADGEPPKRIYSFYDYSDQTTLVPPSQATPENIAKAKLIVSWLQASGGTNIGRALDVAVELINKGVDWTPTTISKPNALEGSSTSSADSASSTAPSTAATEVSSEKAVGEKKSSKNLEPIIIFLTDGDPTVGQTDPKRIITQVQEKNSGENMATIFSLAFGEDADRKFLRKVSLRNGGFMRHIYEAADAALQLRDFYRQISSPLLAHLKFTYPAGQVKSDSLTKHDFRSFYGGSEVVVAGRIDDSAVEITPQVVAFCGVDDGYGRKRYELLPKVPVEKKRTEYLPLERLWSYLTIKQLLDKKDAEEDSPASDDKNTPEKKALELALKYSFVTPLTSLVVVKPNATNAVDAESVDQAASSGYGGGPLSTSNLFAQSLASHRPSFAAYGLSGSGGGYAVPAAAMPGSASFASYPTLGSQLDSFLEMEEDIADYGSAGFSGLRHSIPRPNGGQLFAKRPIKKDFNRPDSLSITTPHTLLFTSSTPVLEKFHLQDFPWLESLIDTDNSTLLLPTNDTTVSLKLTKDSSAPKESTGDAACPSAVDGGAGVCVYLTRCDAARHITTDVYSTTYCTVDQGYAGVCCQQAKVDLVH</sequence>
<dbReference type="PROSITE" id="PS50234">
    <property type="entry name" value="VWFA"/>
    <property type="match status" value="1"/>
</dbReference>
<evidence type="ECO:0000259" key="4">
    <source>
        <dbReference type="PROSITE" id="PS51468"/>
    </source>
</evidence>
<dbReference type="Proteomes" id="UP000494106">
    <property type="component" value="Unassembled WGS sequence"/>
</dbReference>